<evidence type="ECO:0000256" key="1">
    <source>
        <dbReference type="SAM" id="SignalP"/>
    </source>
</evidence>
<gene>
    <name evidence="2" type="ORF">DC094_20825</name>
</gene>
<accession>A0A2V1GR90</accession>
<proteinExistence type="predicted"/>
<feature type="chain" id="PRO_5016101126" evidence="1">
    <location>
        <begin position="31"/>
        <end position="76"/>
    </location>
</feature>
<keyword evidence="1" id="KW-0732">Signal</keyword>
<dbReference type="AlphaFoldDB" id="A0A2V1GR90"/>
<dbReference type="RefSeq" id="WP_116689048.1">
    <property type="nucleotide sequence ID" value="NZ_CAWNYD010000015.1"/>
</dbReference>
<evidence type="ECO:0000313" key="2">
    <source>
        <dbReference type="EMBL" id="PVZ63530.1"/>
    </source>
</evidence>
<comment type="caution">
    <text evidence="2">The sequence shown here is derived from an EMBL/GenBank/DDBJ whole genome shotgun (WGS) entry which is preliminary data.</text>
</comment>
<dbReference type="Proteomes" id="UP000244906">
    <property type="component" value="Unassembled WGS sequence"/>
</dbReference>
<keyword evidence="3" id="KW-1185">Reference proteome</keyword>
<evidence type="ECO:0000313" key="3">
    <source>
        <dbReference type="Proteomes" id="UP000244906"/>
    </source>
</evidence>
<dbReference type="EMBL" id="QDDL01000015">
    <property type="protein sequence ID" value="PVZ63530.1"/>
    <property type="molecule type" value="Genomic_DNA"/>
</dbReference>
<organism evidence="2 3">
    <name type="scientific">Pelagibaculum spongiae</name>
    <dbReference type="NCBI Taxonomy" id="2080658"/>
    <lineage>
        <taxon>Bacteria</taxon>
        <taxon>Pseudomonadati</taxon>
        <taxon>Pseudomonadota</taxon>
        <taxon>Gammaproteobacteria</taxon>
        <taxon>Oceanospirillales</taxon>
        <taxon>Pelagibaculum</taxon>
    </lineage>
</organism>
<sequence length="76" mass="7795">MNVGSYAKKVFSAALAVVIAVVVAPAPVLADGCSDVFPGALQTHVENGSVAFSFNSQLLNTGYQIATKSIQPLWGG</sequence>
<reference evidence="2 3" key="1">
    <citation type="submission" date="2018-04" db="EMBL/GenBank/DDBJ databases">
        <title>Thalassorhabdus spongiae gen. nov., sp. nov., isolated from a marine sponge in South-West Iceland.</title>
        <authorList>
            <person name="Knobloch S."/>
            <person name="Daussin A."/>
            <person name="Johannsson R."/>
            <person name="Marteinsson V.T."/>
        </authorList>
    </citation>
    <scope>NUCLEOTIDE SEQUENCE [LARGE SCALE GENOMIC DNA]</scope>
    <source>
        <strain evidence="2 3">Hp12</strain>
    </source>
</reference>
<name>A0A2V1GR90_9GAMM</name>
<feature type="signal peptide" evidence="1">
    <location>
        <begin position="1"/>
        <end position="30"/>
    </location>
</feature>
<protein>
    <submittedName>
        <fullName evidence="2">Uncharacterized protein</fullName>
    </submittedName>
</protein>